<dbReference type="Pfam" id="PF10098">
    <property type="entry name" value="DUF2336"/>
    <property type="match status" value="1"/>
</dbReference>
<dbReference type="Proteomes" id="UP000243904">
    <property type="component" value="Chromosome I"/>
</dbReference>
<name>A0A1H1ZB90_9BRAD</name>
<evidence type="ECO:0000313" key="1">
    <source>
        <dbReference type="EMBL" id="SDT30988.1"/>
    </source>
</evidence>
<reference evidence="2" key="1">
    <citation type="submission" date="2016-10" db="EMBL/GenBank/DDBJ databases">
        <authorList>
            <person name="Varghese N."/>
            <person name="Submissions S."/>
        </authorList>
    </citation>
    <scope>NUCLEOTIDE SEQUENCE [LARGE SCALE GENOMIC DNA]</scope>
    <source>
        <strain evidence="2">GAS369</strain>
    </source>
</reference>
<sequence length="360" mass="38727">MVAASLLIPGLDEIVKDGDPKRRTEAARRIAELFLLGAANFRPDHVDLFDGVLLDLVPHTELAARADLAERLSVLANAPRGLVGQLAREDEIAIAGPLLRRSPVIDEAALIEIARVKGQGHLLAMSERSTLSCDLTDVIVHRGDRDVVRRAAGNAGALFSQTGYSALIKRASHDGILTLAVGQRDDLSALQLKDLLAGSVDLVRQRLLAAAKPGRQAAIKRAMSEISDIVEPVEGGRNFAPAQRTILALHNAGELNEAALLGFAKSHKYEESIAALSAMSAVKIATLDRLISGDRYDPILIVGKTIDLEWATVRALILLRLGPSRVPSPADIEGARLNFTRLMPSTAERVVGFWQTRQSA</sequence>
<dbReference type="EMBL" id="LT629750">
    <property type="protein sequence ID" value="SDT30988.1"/>
    <property type="molecule type" value="Genomic_DNA"/>
</dbReference>
<accession>A0A1H1ZB90</accession>
<evidence type="ECO:0000313" key="2">
    <source>
        <dbReference type="Proteomes" id="UP000243904"/>
    </source>
</evidence>
<gene>
    <name evidence="1" type="ORF">SAMN05444158_5335</name>
</gene>
<keyword evidence="2" id="KW-1185">Reference proteome</keyword>
<dbReference type="AlphaFoldDB" id="A0A1H1ZB90"/>
<protein>
    <submittedName>
        <fullName evidence="1">Uncharacterized conserved protein, DUF2336 family</fullName>
    </submittedName>
</protein>
<dbReference type="InterPro" id="IPR019285">
    <property type="entry name" value="DUF2336"/>
</dbReference>
<organism evidence="1 2">
    <name type="scientific">Bradyrhizobium canariense</name>
    <dbReference type="NCBI Taxonomy" id="255045"/>
    <lineage>
        <taxon>Bacteria</taxon>
        <taxon>Pseudomonadati</taxon>
        <taxon>Pseudomonadota</taxon>
        <taxon>Alphaproteobacteria</taxon>
        <taxon>Hyphomicrobiales</taxon>
        <taxon>Nitrobacteraceae</taxon>
        <taxon>Bradyrhizobium</taxon>
    </lineage>
</organism>
<proteinExistence type="predicted"/>
<dbReference type="RefSeq" id="WP_146689413.1">
    <property type="nucleotide sequence ID" value="NZ_LT629750.1"/>
</dbReference>